<dbReference type="GO" id="GO:0004139">
    <property type="term" value="F:deoxyribose-phosphate aldolase activity"/>
    <property type="evidence" value="ECO:0007669"/>
    <property type="project" value="UniProtKB-EC"/>
</dbReference>
<comment type="similarity">
    <text evidence="2">Belongs to the DeoC/FbaB aldolase family. DeoC type 2 subfamily.</text>
</comment>
<keyword evidence="5" id="KW-0704">Schiff base</keyword>
<accession>A0A3B0TNK3</accession>
<dbReference type="Gene3D" id="3.20.20.70">
    <property type="entry name" value="Aldolase class I"/>
    <property type="match status" value="1"/>
</dbReference>
<dbReference type="InterPro" id="IPR011343">
    <property type="entry name" value="DeoC"/>
</dbReference>
<dbReference type="GO" id="GO:0009264">
    <property type="term" value="P:deoxyribonucleotide catabolic process"/>
    <property type="evidence" value="ECO:0007669"/>
    <property type="project" value="InterPro"/>
</dbReference>
<evidence type="ECO:0000256" key="1">
    <source>
        <dbReference type="ARBA" id="ARBA00004816"/>
    </source>
</evidence>
<evidence type="ECO:0000256" key="7">
    <source>
        <dbReference type="ARBA" id="ARBA00032755"/>
    </source>
</evidence>
<dbReference type="NCBIfam" id="TIGR00126">
    <property type="entry name" value="deoC"/>
    <property type="match status" value="1"/>
</dbReference>
<dbReference type="SUPFAM" id="SSF51569">
    <property type="entry name" value="Aldolase"/>
    <property type="match status" value="1"/>
</dbReference>
<reference evidence="9" key="1">
    <citation type="submission" date="2018-06" db="EMBL/GenBank/DDBJ databases">
        <authorList>
            <person name="Zhirakovskaya E."/>
        </authorList>
    </citation>
    <scope>NUCLEOTIDE SEQUENCE</scope>
</reference>
<comment type="pathway">
    <text evidence="1">Carbohydrate degradation; 2-deoxy-D-ribose 1-phosphate degradation; D-glyceraldehyde 3-phosphate and acetaldehyde from 2-deoxy-alpha-D-ribose 1-phosphate: step 2/2.</text>
</comment>
<organism evidence="9">
    <name type="scientific">hydrothermal vent metagenome</name>
    <dbReference type="NCBI Taxonomy" id="652676"/>
    <lineage>
        <taxon>unclassified sequences</taxon>
        <taxon>metagenomes</taxon>
        <taxon>ecological metagenomes</taxon>
    </lineage>
</organism>
<dbReference type="InterPro" id="IPR013785">
    <property type="entry name" value="Aldolase_TIM"/>
</dbReference>
<name>A0A3B0TNK3_9ZZZZ</name>
<evidence type="ECO:0000256" key="8">
    <source>
        <dbReference type="ARBA" id="ARBA00048791"/>
    </source>
</evidence>
<keyword evidence="4 9" id="KW-0456">Lyase</keyword>
<dbReference type="GO" id="GO:0016052">
    <property type="term" value="P:carbohydrate catabolic process"/>
    <property type="evidence" value="ECO:0007669"/>
    <property type="project" value="TreeGrafter"/>
</dbReference>
<dbReference type="PANTHER" id="PTHR10889:SF3">
    <property type="entry name" value="DEOXYRIBOSE-PHOSPHATE ALDOLASE"/>
    <property type="match status" value="1"/>
</dbReference>
<sequence>MNIPPTPFDHTQIREELKLIRQKARAQKTPGNLKLAFSCIDLTTLNPTDTITRATGFTQKVNEFAKAYPEVPNVAAICIYPNLVSTARETLAAPDVKIASVAGGFPSSMTFAELKTEEARLAVANGAEEIDIVLPLWAFLDGNLHYCFDEIAAVKKAIGKAHLKVILESGVLGDTEKIWQASFLSLEAGADFIKTSTGKLPQAATPEAAYTMCRAIKWWYNKTGEKRGFKPAGGISTPDEALLYISIVKEVLGNEWLNNRLFRIGASRLANNLLSGIYKKEITHF</sequence>
<dbReference type="EMBL" id="UOEP01000083">
    <property type="protein sequence ID" value="VAW18240.1"/>
    <property type="molecule type" value="Genomic_DNA"/>
</dbReference>
<dbReference type="InterPro" id="IPR002915">
    <property type="entry name" value="DeoC/FbaB/LacD_aldolase"/>
</dbReference>
<dbReference type="GO" id="GO:0005737">
    <property type="term" value="C:cytoplasm"/>
    <property type="evidence" value="ECO:0007669"/>
    <property type="project" value="InterPro"/>
</dbReference>
<dbReference type="CDD" id="cd00959">
    <property type="entry name" value="DeoC"/>
    <property type="match status" value="1"/>
</dbReference>
<evidence type="ECO:0000256" key="6">
    <source>
        <dbReference type="ARBA" id="ARBA00031814"/>
    </source>
</evidence>
<dbReference type="SMART" id="SM01133">
    <property type="entry name" value="DeoC"/>
    <property type="match status" value="1"/>
</dbReference>
<evidence type="ECO:0000256" key="3">
    <source>
        <dbReference type="ARBA" id="ARBA00012515"/>
    </source>
</evidence>
<dbReference type="AlphaFoldDB" id="A0A3B0TNK3"/>
<proteinExistence type="inferred from homology"/>
<dbReference type="PIRSF" id="PIRSF001357">
    <property type="entry name" value="DeoC"/>
    <property type="match status" value="1"/>
</dbReference>
<evidence type="ECO:0000256" key="2">
    <source>
        <dbReference type="ARBA" id="ARBA00009473"/>
    </source>
</evidence>
<protein>
    <recommendedName>
        <fullName evidence="3">deoxyribose-phosphate aldolase</fullName>
        <ecNumber evidence="3">4.1.2.4</ecNumber>
    </recommendedName>
    <alternativeName>
        <fullName evidence="7">2-deoxy-D-ribose 5-phosphate aldolase</fullName>
    </alternativeName>
    <alternativeName>
        <fullName evidence="6">Phosphodeoxyriboaldolase</fullName>
    </alternativeName>
</protein>
<gene>
    <name evidence="9" type="ORF">MNBD_BACTEROID01-2657</name>
</gene>
<dbReference type="Pfam" id="PF01791">
    <property type="entry name" value="DeoC"/>
    <property type="match status" value="1"/>
</dbReference>
<dbReference type="PANTHER" id="PTHR10889">
    <property type="entry name" value="DEOXYRIBOSE-PHOSPHATE ALDOLASE"/>
    <property type="match status" value="1"/>
</dbReference>
<evidence type="ECO:0000256" key="5">
    <source>
        <dbReference type="ARBA" id="ARBA00023270"/>
    </source>
</evidence>
<evidence type="ECO:0000256" key="4">
    <source>
        <dbReference type="ARBA" id="ARBA00023239"/>
    </source>
</evidence>
<dbReference type="EC" id="4.1.2.4" evidence="3"/>
<comment type="catalytic activity">
    <reaction evidence="8">
        <text>2-deoxy-D-ribose 5-phosphate = D-glyceraldehyde 3-phosphate + acetaldehyde</text>
        <dbReference type="Rhea" id="RHEA:12821"/>
        <dbReference type="ChEBI" id="CHEBI:15343"/>
        <dbReference type="ChEBI" id="CHEBI:59776"/>
        <dbReference type="ChEBI" id="CHEBI:62877"/>
        <dbReference type="EC" id="4.1.2.4"/>
    </reaction>
</comment>
<evidence type="ECO:0000313" key="9">
    <source>
        <dbReference type="EMBL" id="VAW18240.1"/>
    </source>
</evidence>